<dbReference type="InterPro" id="IPR004872">
    <property type="entry name" value="Lipoprotein_NlpA"/>
</dbReference>
<dbReference type="AlphaFoldDB" id="A0A0R1U6Q3"/>
<sequence length="277" mass="30409">MQSGLKKVISVGFTAALALTLAAWGSNHASAKTTKTTTVKVGIVGADKRIWDAVDKKVQKDHIKIKVVEFSDYNKPNSALQDGDIDLNAFQHQYFLDNWNKTHHGNLVAIGKTVLAPLAVYSQKIKGLKQLKKGDTVSVPNDPTNEGRALQLLEAAGLIKLDNKDLPTTQDIKSSPKGIKVEAIDAAQLPKSLPDVAASVINSGVAVDAKLNPEKAIYREPITKKSKPWINIIVANKKEKNKKAYKQIVKAYQTKSIAKLIKKIYKSTETPAWNYKF</sequence>
<comment type="subcellular location">
    <subcellularLocation>
        <location evidence="1">Membrane</location>
        <topology evidence="1">Lipid-anchor</topology>
    </subcellularLocation>
</comment>
<evidence type="ECO:0000256" key="7">
    <source>
        <dbReference type="SAM" id="SignalP"/>
    </source>
</evidence>
<protein>
    <recommendedName>
        <fullName evidence="6">Lipoprotein</fullName>
    </recommendedName>
</protein>
<dbReference type="OrthoDB" id="9812878at2"/>
<keyword evidence="2 7" id="KW-0732">Signal</keyword>
<organism evidence="8 9">
    <name type="scientific">Lacticaseibacillus pantheris DSM 15945 = JCM 12539 = NBRC 106106</name>
    <dbReference type="NCBI Taxonomy" id="1423783"/>
    <lineage>
        <taxon>Bacteria</taxon>
        <taxon>Bacillati</taxon>
        <taxon>Bacillota</taxon>
        <taxon>Bacilli</taxon>
        <taxon>Lactobacillales</taxon>
        <taxon>Lactobacillaceae</taxon>
        <taxon>Lacticaseibacillus</taxon>
    </lineage>
</organism>
<evidence type="ECO:0000256" key="4">
    <source>
        <dbReference type="ARBA" id="ARBA00023139"/>
    </source>
</evidence>
<name>A0A0R1U6Q3_9LACO</name>
<proteinExistence type="inferred from homology"/>
<comment type="caution">
    <text evidence="8">The sequence shown here is derived from an EMBL/GenBank/DDBJ whole genome shotgun (WGS) entry which is preliminary data.</text>
</comment>
<evidence type="ECO:0000313" key="9">
    <source>
        <dbReference type="Proteomes" id="UP000051922"/>
    </source>
</evidence>
<dbReference type="EMBL" id="AZFJ01000036">
    <property type="protein sequence ID" value="KRL86952.1"/>
    <property type="molecule type" value="Genomic_DNA"/>
</dbReference>
<feature type="chain" id="PRO_5006411498" description="Lipoprotein" evidence="7">
    <location>
        <begin position="32"/>
        <end position="277"/>
    </location>
</feature>
<reference evidence="8 9" key="1">
    <citation type="journal article" date="2015" name="Genome Announc.">
        <title>Expanding the biotechnology potential of lactobacilli through comparative genomics of 213 strains and associated genera.</title>
        <authorList>
            <person name="Sun Z."/>
            <person name="Harris H.M."/>
            <person name="McCann A."/>
            <person name="Guo C."/>
            <person name="Argimon S."/>
            <person name="Zhang W."/>
            <person name="Yang X."/>
            <person name="Jeffery I.B."/>
            <person name="Cooney J.C."/>
            <person name="Kagawa T.F."/>
            <person name="Liu W."/>
            <person name="Song Y."/>
            <person name="Salvetti E."/>
            <person name="Wrobel A."/>
            <person name="Rasinkangas P."/>
            <person name="Parkhill J."/>
            <person name="Rea M.C."/>
            <person name="O'Sullivan O."/>
            <person name="Ritari J."/>
            <person name="Douillard F.P."/>
            <person name="Paul Ross R."/>
            <person name="Yang R."/>
            <person name="Briner A.E."/>
            <person name="Felis G.E."/>
            <person name="de Vos W.M."/>
            <person name="Barrangou R."/>
            <person name="Klaenhammer T.R."/>
            <person name="Caufield P.W."/>
            <person name="Cui Y."/>
            <person name="Zhang H."/>
            <person name="O'Toole P.W."/>
        </authorList>
    </citation>
    <scope>NUCLEOTIDE SEQUENCE [LARGE SCALE GENOMIC DNA]</scope>
    <source>
        <strain evidence="8 9">DSM 15945</strain>
    </source>
</reference>
<dbReference type="STRING" id="1423783.FC50_GL000148"/>
<dbReference type="SUPFAM" id="SSF53850">
    <property type="entry name" value="Periplasmic binding protein-like II"/>
    <property type="match status" value="1"/>
</dbReference>
<evidence type="ECO:0000256" key="3">
    <source>
        <dbReference type="ARBA" id="ARBA00023136"/>
    </source>
</evidence>
<dbReference type="Proteomes" id="UP000051922">
    <property type="component" value="Unassembled WGS sequence"/>
</dbReference>
<feature type="signal peptide" evidence="7">
    <location>
        <begin position="1"/>
        <end position="31"/>
    </location>
</feature>
<dbReference type="GO" id="GO:0016020">
    <property type="term" value="C:membrane"/>
    <property type="evidence" value="ECO:0007669"/>
    <property type="project" value="UniProtKB-SubCell"/>
</dbReference>
<evidence type="ECO:0000256" key="2">
    <source>
        <dbReference type="ARBA" id="ARBA00022729"/>
    </source>
</evidence>
<dbReference type="PIRSF" id="PIRSF002854">
    <property type="entry name" value="MetQ"/>
    <property type="match status" value="1"/>
</dbReference>
<keyword evidence="4" id="KW-0564">Palmitate</keyword>
<dbReference type="PANTHER" id="PTHR30429:SF3">
    <property type="entry name" value="LIPOPROTEIN"/>
    <property type="match status" value="1"/>
</dbReference>
<gene>
    <name evidence="8" type="ORF">FC50_GL000148</name>
</gene>
<keyword evidence="3" id="KW-0472">Membrane</keyword>
<dbReference type="Gene3D" id="3.40.190.10">
    <property type="entry name" value="Periplasmic binding protein-like II"/>
    <property type="match status" value="2"/>
</dbReference>
<dbReference type="PATRIC" id="fig|1423783.4.peg.155"/>
<evidence type="ECO:0000256" key="1">
    <source>
        <dbReference type="ARBA" id="ARBA00004635"/>
    </source>
</evidence>
<comment type="similarity">
    <text evidence="6">Belongs to the nlpA lipoprotein family.</text>
</comment>
<evidence type="ECO:0000256" key="5">
    <source>
        <dbReference type="ARBA" id="ARBA00023288"/>
    </source>
</evidence>
<keyword evidence="5 6" id="KW-0449">Lipoprotein</keyword>
<dbReference type="RefSeq" id="WP_054649529.1">
    <property type="nucleotide sequence ID" value="NZ_AZFJ01000036.1"/>
</dbReference>
<evidence type="ECO:0000256" key="6">
    <source>
        <dbReference type="PIRNR" id="PIRNR002854"/>
    </source>
</evidence>
<accession>A0A0R1U6Q3</accession>
<dbReference type="PANTHER" id="PTHR30429">
    <property type="entry name" value="D-METHIONINE-BINDING LIPOPROTEIN METQ"/>
    <property type="match status" value="1"/>
</dbReference>
<dbReference type="Pfam" id="PF03180">
    <property type="entry name" value="Lipoprotein_9"/>
    <property type="match status" value="1"/>
</dbReference>
<evidence type="ECO:0000313" key="8">
    <source>
        <dbReference type="EMBL" id="KRL86952.1"/>
    </source>
</evidence>
<keyword evidence="9" id="KW-1185">Reference proteome</keyword>